<proteinExistence type="predicted"/>
<name>A0A914XEB1_9BILA</name>
<organism evidence="2 3">
    <name type="scientific">Plectus sambesii</name>
    <dbReference type="NCBI Taxonomy" id="2011161"/>
    <lineage>
        <taxon>Eukaryota</taxon>
        <taxon>Metazoa</taxon>
        <taxon>Ecdysozoa</taxon>
        <taxon>Nematoda</taxon>
        <taxon>Chromadorea</taxon>
        <taxon>Plectida</taxon>
        <taxon>Plectina</taxon>
        <taxon>Plectoidea</taxon>
        <taxon>Plectidae</taxon>
        <taxon>Plectus</taxon>
    </lineage>
</organism>
<sequence length="426" mass="48933">MSLTWVLLLINVSCFYQLLLCEIPPDCLPDDSDAEAKELELISASTSGAANSRILAFATSMLQGFALAADMSDNTRACQYATLLRMDEQFERILLRITALENNIILKLSKREALNLFQKNRRLNELFTKYRTLKRSKTLKKLKKRCEEHDPSETLANFADYALEAPQIFMEIVTGVNYNEPEFNLTTASIVADVALCSLLAAKCLKLVAADDEEISYQLNVTLTKQLIIQDGYFNALAELRSGFPKAVRHALGIALEEVTNKPLTRFKGAEFVYHKMTEGYPFRAWSVIMYDLVTTNEIEFYNFIGTREHYHVLSNSRHTMIVHSSDKKRNCEDFGKIFHGKNLSDLFLDQEKYRAVVESERNFYPALEYLQEMLQSYNLTNEFFIGLLRYKSSQKIASDTAYHYIEHLKYPDRNLIAKTVIIGWC</sequence>
<keyword evidence="2" id="KW-1185">Reference proteome</keyword>
<evidence type="ECO:0000256" key="1">
    <source>
        <dbReference type="SAM" id="SignalP"/>
    </source>
</evidence>
<feature type="signal peptide" evidence="1">
    <location>
        <begin position="1"/>
        <end position="21"/>
    </location>
</feature>
<dbReference type="Proteomes" id="UP000887566">
    <property type="component" value="Unplaced"/>
</dbReference>
<evidence type="ECO:0000313" key="3">
    <source>
        <dbReference type="WBParaSite" id="PSAMB.scaffold767size41656.g8606.t1"/>
    </source>
</evidence>
<accession>A0A914XEB1</accession>
<evidence type="ECO:0000313" key="2">
    <source>
        <dbReference type="Proteomes" id="UP000887566"/>
    </source>
</evidence>
<dbReference type="WBParaSite" id="PSAMB.scaffold767size41656.g8606.t1">
    <property type="protein sequence ID" value="PSAMB.scaffold767size41656.g8606.t1"/>
    <property type="gene ID" value="PSAMB.scaffold767size41656.g8606"/>
</dbReference>
<feature type="chain" id="PRO_5038138921" evidence="1">
    <location>
        <begin position="22"/>
        <end position="426"/>
    </location>
</feature>
<protein>
    <submittedName>
        <fullName evidence="3">Uncharacterized protein</fullName>
    </submittedName>
</protein>
<keyword evidence="1" id="KW-0732">Signal</keyword>
<dbReference type="AlphaFoldDB" id="A0A914XEB1"/>
<reference evidence="3" key="1">
    <citation type="submission" date="2022-11" db="UniProtKB">
        <authorList>
            <consortium name="WormBaseParasite"/>
        </authorList>
    </citation>
    <scope>IDENTIFICATION</scope>
</reference>